<evidence type="ECO:0000256" key="8">
    <source>
        <dbReference type="ARBA" id="ARBA00038436"/>
    </source>
</evidence>
<comment type="function">
    <text evidence="9">Part of the tripartite ATP-independent periplasmic (TRAP) transport system.</text>
</comment>
<keyword evidence="6 9" id="KW-1133">Transmembrane helix</keyword>
<dbReference type="AlphaFoldDB" id="A0A073J2Y2"/>
<keyword evidence="5 9" id="KW-0812">Transmembrane</keyword>
<gene>
    <name evidence="11" type="ORF">SUH3_18230</name>
</gene>
<evidence type="ECO:0000256" key="1">
    <source>
        <dbReference type="ARBA" id="ARBA00004429"/>
    </source>
</evidence>
<evidence type="ECO:0000256" key="7">
    <source>
        <dbReference type="ARBA" id="ARBA00023136"/>
    </source>
</evidence>
<name>A0A073J2Y2_9RHOB</name>
<dbReference type="GO" id="GO:0022857">
    <property type="term" value="F:transmembrane transporter activity"/>
    <property type="evidence" value="ECO:0007669"/>
    <property type="project" value="UniProtKB-UniRule"/>
</dbReference>
<dbReference type="PANTHER" id="PTHR35011:SF2">
    <property type="entry name" value="2,3-DIKETO-L-GULONATE TRAP TRANSPORTER SMALL PERMEASE PROTEIN YIAM"/>
    <property type="match status" value="1"/>
</dbReference>
<dbReference type="GeneID" id="68870981"/>
<comment type="subunit">
    <text evidence="9">The complex comprises the extracytoplasmic solute receptor protein and the two transmembrane proteins.</text>
</comment>
<evidence type="ECO:0000259" key="10">
    <source>
        <dbReference type="Pfam" id="PF04290"/>
    </source>
</evidence>
<comment type="caution">
    <text evidence="11">The sequence shown here is derived from an EMBL/GenBank/DDBJ whole genome shotgun (WGS) entry which is preliminary data.</text>
</comment>
<organism evidence="11 12">
    <name type="scientific">Pseudosulfitobacter pseudonitzschiae</name>
    <dbReference type="NCBI Taxonomy" id="1402135"/>
    <lineage>
        <taxon>Bacteria</taxon>
        <taxon>Pseudomonadati</taxon>
        <taxon>Pseudomonadota</taxon>
        <taxon>Alphaproteobacteria</taxon>
        <taxon>Rhodobacterales</taxon>
        <taxon>Roseobacteraceae</taxon>
        <taxon>Pseudosulfitobacter</taxon>
    </lineage>
</organism>
<sequence length="161" mass="17866">MTRSPLFKHLDRLEEYICSAIFLVMTLVGFANVLVRYLTNFSFAATQEILLNGFLLLTVFGAAIAARRSQHLAVTLFSDLLPAQARRVMEWVATVLGVILLLLSAYYCIEMIGNQRASGITSPGLQVPSWYYSLGLPLGFLMIALRLVQGTLTPRNEVPDV</sequence>
<evidence type="ECO:0000256" key="5">
    <source>
        <dbReference type="ARBA" id="ARBA00022692"/>
    </source>
</evidence>
<keyword evidence="7 9" id="KW-0472">Membrane</keyword>
<dbReference type="GO" id="GO:0015740">
    <property type="term" value="P:C4-dicarboxylate transport"/>
    <property type="evidence" value="ECO:0007669"/>
    <property type="project" value="TreeGrafter"/>
</dbReference>
<dbReference type="Pfam" id="PF04290">
    <property type="entry name" value="DctQ"/>
    <property type="match status" value="1"/>
</dbReference>
<feature type="transmembrane region" description="Helical" evidence="9">
    <location>
        <begin position="16"/>
        <end position="37"/>
    </location>
</feature>
<comment type="subcellular location">
    <subcellularLocation>
        <location evidence="1 9">Cell inner membrane</location>
        <topology evidence="1 9">Multi-pass membrane protein</topology>
    </subcellularLocation>
</comment>
<keyword evidence="2 9" id="KW-0813">Transport</keyword>
<evidence type="ECO:0000313" key="12">
    <source>
        <dbReference type="Proteomes" id="UP000027746"/>
    </source>
</evidence>
<dbReference type="Proteomes" id="UP000027746">
    <property type="component" value="Unassembled WGS sequence"/>
</dbReference>
<dbReference type="RefSeq" id="WP_051694228.1">
    <property type="nucleotide sequence ID" value="NZ_CP054599.1"/>
</dbReference>
<dbReference type="PANTHER" id="PTHR35011">
    <property type="entry name" value="2,3-DIKETO-L-GULONATE TRAP TRANSPORTER SMALL PERMEASE PROTEIN YIAM"/>
    <property type="match status" value="1"/>
</dbReference>
<dbReference type="OrthoDB" id="4964541at2"/>
<feature type="transmembrane region" description="Helical" evidence="9">
    <location>
        <begin position="129"/>
        <end position="148"/>
    </location>
</feature>
<reference evidence="11 12" key="1">
    <citation type="submission" date="2014-01" db="EMBL/GenBank/DDBJ databases">
        <title>Sulfitobacter sp. H3 (MCCC 1A00686) Genome Sequencing.</title>
        <authorList>
            <person name="Lai Q."/>
            <person name="Hong Z."/>
        </authorList>
    </citation>
    <scope>NUCLEOTIDE SEQUENCE [LARGE SCALE GENOMIC DNA]</scope>
    <source>
        <strain evidence="11 12">H3</strain>
    </source>
</reference>
<dbReference type="EMBL" id="JAMD01000004">
    <property type="protein sequence ID" value="KEJ96200.1"/>
    <property type="molecule type" value="Genomic_DNA"/>
</dbReference>
<proteinExistence type="inferred from homology"/>
<evidence type="ECO:0000256" key="6">
    <source>
        <dbReference type="ARBA" id="ARBA00022989"/>
    </source>
</evidence>
<protein>
    <recommendedName>
        <fullName evidence="9">TRAP transporter small permease protein</fullName>
    </recommendedName>
</protein>
<dbReference type="InterPro" id="IPR055348">
    <property type="entry name" value="DctQ"/>
</dbReference>
<evidence type="ECO:0000256" key="2">
    <source>
        <dbReference type="ARBA" id="ARBA00022448"/>
    </source>
</evidence>
<keyword evidence="12" id="KW-1185">Reference proteome</keyword>
<accession>A0A073J2Y2</accession>
<evidence type="ECO:0000256" key="4">
    <source>
        <dbReference type="ARBA" id="ARBA00022519"/>
    </source>
</evidence>
<dbReference type="InterPro" id="IPR007387">
    <property type="entry name" value="TRAP_DctQ"/>
</dbReference>
<dbReference type="GO" id="GO:0005886">
    <property type="term" value="C:plasma membrane"/>
    <property type="evidence" value="ECO:0007669"/>
    <property type="project" value="UniProtKB-SubCell"/>
</dbReference>
<keyword evidence="3" id="KW-1003">Cell membrane</keyword>
<keyword evidence="4 9" id="KW-0997">Cell inner membrane</keyword>
<evidence type="ECO:0000256" key="9">
    <source>
        <dbReference type="RuleBase" id="RU369079"/>
    </source>
</evidence>
<evidence type="ECO:0000256" key="3">
    <source>
        <dbReference type="ARBA" id="ARBA00022475"/>
    </source>
</evidence>
<comment type="similarity">
    <text evidence="8 9">Belongs to the TRAP transporter small permease family.</text>
</comment>
<feature type="transmembrane region" description="Helical" evidence="9">
    <location>
        <begin position="49"/>
        <end position="67"/>
    </location>
</feature>
<feature type="transmembrane region" description="Helical" evidence="9">
    <location>
        <begin position="88"/>
        <end position="109"/>
    </location>
</feature>
<feature type="domain" description="Tripartite ATP-independent periplasmic transporters DctQ component" evidence="10">
    <location>
        <begin position="25"/>
        <end position="149"/>
    </location>
</feature>
<evidence type="ECO:0000313" key="11">
    <source>
        <dbReference type="EMBL" id="KEJ96200.1"/>
    </source>
</evidence>